<dbReference type="PANTHER" id="PTHR34978">
    <property type="entry name" value="POSSIBLE SENSOR-TRANSDUCER PROTEIN BLAR"/>
    <property type="match status" value="1"/>
</dbReference>
<evidence type="ECO:0000256" key="5">
    <source>
        <dbReference type="ARBA" id="ARBA00023049"/>
    </source>
</evidence>
<dbReference type="AlphaFoldDB" id="A0A516PVZ6"/>
<name>A0A516PVZ6_9ACTN</name>
<keyword evidence="2" id="KW-0479">Metal-binding</keyword>
<evidence type="ECO:0000256" key="1">
    <source>
        <dbReference type="ARBA" id="ARBA00022670"/>
    </source>
</evidence>
<feature type="transmembrane region" description="Helical" evidence="7">
    <location>
        <begin position="34"/>
        <end position="65"/>
    </location>
</feature>
<sequence>MMIAGAAAALLALLVFAGVAPVLGRRIQAWQATGILVLGSVLAAGSAILVLGVLASTWLGELTWVRAIVPWSERTLTLTNPVPVQIGMASTGILTFFLLAGGYVAVRRICRQVALLRAAPTGRVGTDAWAGMLPPSSSATDLTSRTEQAALLDRAVLLDDPVPDAFSLPKPVDRIFLTNAMVNRLNPAEREIVLLHERAHLRYHHGWLRLAAQLAADFVPVLRPAATAARAATERWADEYAARRIGDRRAVALAIARVGLLHPSTQSDVPAGVRSAAGDGEVPRRVRALLAPAPVARTGLAGILVALLLTAGVSSAMVALTGEDLFEDATPAAPTTVVTVPGALPHQQAHVRQR</sequence>
<feature type="transmembrane region" description="Helical" evidence="7">
    <location>
        <begin position="86"/>
        <end position="106"/>
    </location>
</feature>
<keyword evidence="3 6" id="KW-0378">Hydrolase</keyword>
<comment type="similarity">
    <text evidence="6">Belongs to the peptidase M48 family.</text>
</comment>
<dbReference type="CDD" id="cd07326">
    <property type="entry name" value="M56_BlaR1_MecR1_like"/>
    <property type="match status" value="1"/>
</dbReference>
<organism evidence="9 10">
    <name type="scientific">Microlunatus elymi</name>
    <dbReference type="NCBI Taxonomy" id="2596828"/>
    <lineage>
        <taxon>Bacteria</taxon>
        <taxon>Bacillati</taxon>
        <taxon>Actinomycetota</taxon>
        <taxon>Actinomycetes</taxon>
        <taxon>Propionibacteriales</taxon>
        <taxon>Propionibacteriaceae</taxon>
        <taxon>Microlunatus</taxon>
    </lineage>
</organism>
<protein>
    <submittedName>
        <fullName evidence="9">M56 family metallopeptidase</fullName>
    </submittedName>
</protein>
<dbReference type="RefSeq" id="WP_143985113.1">
    <property type="nucleotide sequence ID" value="NZ_CP041692.1"/>
</dbReference>
<evidence type="ECO:0000256" key="2">
    <source>
        <dbReference type="ARBA" id="ARBA00022723"/>
    </source>
</evidence>
<keyword evidence="5 6" id="KW-0482">Metalloprotease</keyword>
<keyword evidence="1 6" id="KW-0645">Protease</keyword>
<reference evidence="9 10" key="1">
    <citation type="submission" date="2019-07" db="EMBL/GenBank/DDBJ databases">
        <title>Microlunatus dokdonensis sp. nov. isolated from the rhizospheric soil of the wild plant Elymus tsukushiensis.</title>
        <authorList>
            <person name="Ghim S.-Y."/>
            <person name="Hwang Y.-J."/>
            <person name="Son J.-S."/>
            <person name="Shin J.-H."/>
        </authorList>
    </citation>
    <scope>NUCLEOTIDE SEQUENCE [LARGE SCALE GENOMIC DNA]</scope>
    <source>
        <strain evidence="9 10">KUDC0627</strain>
    </source>
</reference>
<accession>A0A516PVZ6</accession>
<evidence type="ECO:0000313" key="10">
    <source>
        <dbReference type="Proteomes" id="UP000319263"/>
    </source>
</evidence>
<keyword evidence="7" id="KW-0812">Transmembrane</keyword>
<dbReference type="KEGG" id="mik:FOE78_03665"/>
<dbReference type="Proteomes" id="UP000319263">
    <property type="component" value="Chromosome"/>
</dbReference>
<keyword evidence="10" id="KW-1185">Reference proteome</keyword>
<dbReference type="Pfam" id="PF01435">
    <property type="entry name" value="Peptidase_M48"/>
    <property type="match status" value="1"/>
</dbReference>
<dbReference type="PANTHER" id="PTHR34978:SF3">
    <property type="entry name" value="SLR0241 PROTEIN"/>
    <property type="match status" value="1"/>
</dbReference>
<evidence type="ECO:0000256" key="3">
    <source>
        <dbReference type="ARBA" id="ARBA00022801"/>
    </source>
</evidence>
<dbReference type="GO" id="GO:0046872">
    <property type="term" value="F:metal ion binding"/>
    <property type="evidence" value="ECO:0007669"/>
    <property type="project" value="UniProtKB-KW"/>
</dbReference>
<evidence type="ECO:0000259" key="8">
    <source>
        <dbReference type="Pfam" id="PF01435"/>
    </source>
</evidence>
<gene>
    <name evidence="9" type="ORF">FOE78_03665</name>
</gene>
<comment type="cofactor">
    <cofactor evidence="6">
        <name>Zn(2+)</name>
        <dbReference type="ChEBI" id="CHEBI:29105"/>
    </cofactor>
    <text evidence="6">Binds 1 zinc ion per subunit.</text>
</comment>
<dbReference type="GO" id="GO:0004222">
    <property type="term" value="F:metalloendopeptidase activity"/>
    <property type="evidence" value="ECO:0007669"/>
    <property type="project" value="InterPro"/>
</dbReference>
<dbReference type="InterPro" id="IPR052173">
    <property type="entry name" value="Beta-lactam_resp_regulator"/>
</dbReference>
<dbReference type="EMBL" id="CP041692">
    <property type="protein sequence ID" value="QDP95131.1"/>
    <property type="molecule type" value="Genomic_DNA"/>
</dbReference>
<keyword evidence="7" id="KW-1133">Transmembrane helix</keyword>
<evidence type="ECO:0000256" key="4">
    <source>
        <dbReference type="ARBA" id="ARBA00022833"/>
    </source>
</evidence>
<keyword evidence="7" id="KW-0472">Membrane</keyword>
<keyword evidence="4 6" id="KW-0862">Zinc</keyword>
<evidence type="ECO:0000256" key="7">
    <source>
        <dbReference type="SAM" id="Phobius"/>
    </source>
</evidence>
<dbReference type="Gene3D" id="3.30.2010.10">
    <property type="entry name" value="Metalloproteases ('zincins'), catalytic domain"/>
    <property type="match status" value="1"/>
</dbReference>
<evidence type="ECO:0000313" key="9">
    <source>
        <dbReference type="EMBL" id="QDP95131.1"/>
    </source>
</evidence>
<dbReference type="OrthoDB" id="3541294at2"/>
<dbReference type="GO" id="GO:0006508">
    <property type="term" value="P:proteolysis"/>
    <property type="evidence" value="ECO:0007669"/>
    <property type="project" value="UniProtKB-KW"/>
</dbReference>
<evidence type="ECO:0000256" key="6">
    <source>
        <dbReference type="RuleBase" id="RU003983"/>
    </source>
</evidence>
<feature type="domain" description="Peptidase M48" evidence="8">
    <location>
        <begin position="155"/>
        <end position="221"/>
    </location>
</feature>
<dbReference type="InterPro" id="IPR001915">
    <property type="entry name" value="Peptidase_M48"/>
</dbReference>
<proteinExistence type="inferred from homology"/>